<feature type="domain" description="Reverse transcriptase" evidence="1">
    <location>
        <begin position="145"/>
        <end position="297"/>
    </location>
</feature>
<evidence type="ECO:0000259" key="1">
    <source>
        <dbReference type="Pfam" id="PF00078"/>
    </source>
</evidence>
<name>A0A438E804_VITVI</name>
<dbReference type="SUPFAM" id="SSF56219">
    <property type="entry name" value="DNase I-like"/>
    <property type="match status" value="1"/>
</dbReference>
<evidence type="ECO:0000313" key="3">
    <source>
        <dbReference type="Proteomes" id="UP000288805"/>
    </source>
</evidence>
<organism evidence="2 3">
    <name type="scientific">Vitis vinifera</name>
    <name type="common">Grape</name>
    <dbReference type="NCBI Taxonomy" id="29760"/>
    <lineage>
        <taxon>Eukaryota</taxon>
        <taxon>Viridiplantae</taxon>
        <taxon>Streptophyta</taxon>
        <taxon>Embryophyta</taxon>
        <taxon>Tracheophyta</taxon>
        <taxon>Spermatophyta</taxon>
        <taxon>Magnoliopsida</taxon>
        <taxon>eudicotyledons</taxon>
        <taxon>Gunneridae</taxon>
        <taxon>Pentapetalae</taxon>
        <taxon>rosids</taxon>
        <taxon>Vitales</taxon>
        <taxon>Vitaceae</taxon>
        <taxon>Viteae</taxon>
        <taxon>Vitis</taxon>
    </lineage>
</organism>
<dbReference type="InterPro" id="IPR052343">
    <property type="entry name" value="Retrotransposon-Effector_Assoc"/>
</dbReference>
<dbReference type="Pfam" id="PF00078">
    <property type="entry name" value="RVT_1"/>
    <property type="match status" value="1"/>
</dbReference>
<evidence type="ECO:0000313" key="2">
    <source>
        <dbReference type="EMBL" id="RVW43774.1"/>
    </source>
</evidence>
<gene>
    <name evidence="2" type="ORF">CK203_074087</name>
</gene>
<dbReference type="InterPro" id="IPR043502">
    <property type="entry name" value="DNA/RNA_pol_sf"/>
</dbReference>
<proteinExistence type="predicted"/>
<dbReference type="InterPro" id="IPR036691">
    <property type="entry name" value="Endo/exonu/phosph_ase_sf"/>
</dbReference>
<dbReference type="AlphaFoldDB" id="A0A438E804"/>
<dbReference type="PANTHER" id="PTHR46890:SF50">
    <property type="entry name" value="RNA-DIRECTED DNA POLYMERASE, EUKARYOTA, REVERSE TRANSCRIPTASE ZINC-BINDING DOMAIN PROTEIN-RELATED"/>
    <property type="match status" value="1"/>
</dbReference>
<dbReference type="SUPFAM" id="SSF56672">
    <property type="entry name" value="DNA/RNA polymerases"/>
    <property type="match status" value="1"/>
</dbReference>
<dbReference type="Proteomes" id="UP000288805">
    <property type="component" value="Unassembled WGS sequence"/>
</dbReference>
<protein>
    <recommendedName>
        <fullName evidence="1">Reverse transcriptase domain-containing protein</fullName>
    </recommendedName>
</protein>
<dbReference type="Gene3D" id="3.60.10.10">
    <property type="entry name" value="Endonuclease/exonuclease/phosphatase"/>
    <property type="match status" value="1"/>
</dbReference>
<sequence length="327" mass="37987">MLRAKKGELWFFGISGCWSFLRWRHVLVEEKEDFWIELSAIRGLWRDPWCIGGDFNVVKFPEERRGCMSLSTTMRRFLEVIDKPHLKDLPLSSGEYMWWGGLNNSLASSLCGDKASGPDGFTLAFWQSYWDVVKVMDKMGFGFKWLDWIRWCISMVHFSILVNGTPGFFYSFRRLRQKDPLSPYLFILVMENLSCLLSRAKDGGFIEGFQVKERHEVGVEVSHLFFADDTLIFCDTSKENLKYLSCVFMWFETCLGLKIILEKSELIPVGDVPNLEGLAEVLGCKVGTLPTTYLGLHFGAPYKSNRVWETMEDRFQKGFALWKRQYL</sequence>
<reference evidence="2 3" key="1">
    <citation type="journal article" date="2018" name="PLoS Genet.">
        <title>Population sequencing reveals clonal diversity and ancestral inbreeding in the grapevine cultivar Chardonnay.</title>
        <authorList>
            <person name="Roach M.J."/>
            <person name="Johnson D.L."/>
            <person name="Bohlmann J."/>
            <person name="van Vuuren H.J."/>
            <person name="Jones S.J."/>
            <person name="Pretorius I.S."/>
            <person name="Schmidt S.A."/>
            <person name="Borneman A.R."/>
        </authorList>
    </citation>
    <scope>NUCLEOTIDE SEQUENCE [LARGE SCALE GENOMIC DNA]</scope>
    <source>
        <strain evidence="3">cv. Chardonnay</strain>
        <tissue evidence="2">Leaf</tissue>
    </source>
</reference>
<dbReference type="PANTHER" id="PTHR46890">
    <property type="entry name" value="NON-LTR RETROLELEMENT REVERSE TRANSCRIPTASE-LIKE PROTEIN-RELATED"/>
    <property type="match status" value="1"/>
</dbReference>
<dbReference type="EMBL" id="QGNW01001367">
    <property type="protein sequence ID" value="RVW43774.1"/>
    <property type="molecule type" value="Genomic_DNA"/>
</dbReference>
<comment type="caution">
    <text evidence="2">The sequence shown here is derived from an EMBL/GenBank/DDBJ whole genome shotgun (WGS) entry which is preliminary data.</text>
</comment>
<accession>A0A438E804</accession>
<dbReference type="InterPro" id="IPR000477">
    <property type="entry name" value="RT_dom"/>
</dbReference>